<keyword evidence="3" id="KW-1185">Reference proteome</keyword>
<evidence type="ECO:0000313" key="3">
    <source>
        <dbReference type="Proteomes" id="UP000183223"/>
    </source>
</evidence>
<sequence length="1098" mass="126261">MEKQIHTGSGDNVGNNKIVNIINSIEPKDIRRFIDDLMHDISYRKISEAEKKINAITNIDALDNNVKSILNALKVKISLVQGKTDLPKQEIQVLLRNPALSNEVRDAVLSILIHLESHVQLESARERYLFTELKGPYSNEVFFEHLATIDEINSSFNSSEKLNFLEQEIIGLIRGSLRNRDFKTAYGISDYLNKNYPSENSMFFMLHYETLLFLKEIKNRHILSFDKKQKNHIDSLVSTLLKNFASDIPRYTSPLINQLYITNFTDRKLLELAQKYLNKISEVSPECAEVISKITNRTTLQNTKFSLPKEIKSIETFSELDELLKTDLFDKTLLADWRGDGGKISTNDSYINALLELQVSVWLCIPQDKKAIFDLGKQAEEFLNFDATRYKEINPSNLIFLCERFMDLSLPLIAVKYLQPILPDEPWLSPLLESLLQALYLSDQNDLFFKKLALFSDDEKSELVWLLEAQAYERLQKNDDAIRAIQAAIKLENKNAYSWDLLLNLYQNKNISKIDLTNMVMGIPEEIFSTYHESKIPLLNSIAKFVDHNISERVLVDWFVVNPNKLAKYLIDIHHNSLMFRSEVNKFVYLPRFCIKGVEFDDGFRKHKRILVKDIVTEHPLFLNVNSPLGKVIEKLAIGETIDDPMLGELTLTDETPAFVAAYQAAIKIRDQNNDGSDAFKLFELPPNDDDFLPYFEKILLRYSNKPSQHNPILLNPNIPLCMRGNLTHSGDYFRAAYFHLTSKETTQYINLYDQGIIDPHKVIVDIYTSIYLSLMGFISIIVKKSITIVISNYTKITLENWITNITREDYLSFDITTLGIQQITAEDIRKNLYDFIQELQLLLSIAEDENLNVVDTPENLVKIKNLIDPTIFSTIQLSYANEIPWLSIDHLLCILAQNSDFPVANMDNFLREIINSSTYKERKKSIFISLICGLSVPVFYKDIAILSCSHEKNDIYFVAKFIEKHKFPNNTSSEALNFLSEIMRNVIIKAYLDRDILIGGRSSNPIYDGYEEYVFNVCCHTATLCLEGKTAEARVALLISETLKPFYHIVSFRKLVFNLATSFSTGHFLDIEAINNELEKIITIRNDTTDSPSDTRI</sequence>
<protein>
    <recommendedName>
        <fullName evidence="1">PIN domain-containing protein</fullName>
    </recommendedName>
</protein>
<dbReference type="Pfam" id="PF20698">
    <property type="entry name" value="PIN-TPR-GreABC"/>
    <property type="match status" value="1"/>
</dbReference>
<name>A0A1G5Q152_PHOLU</name>
<organism evidence="2 3">
    <name type="scientific">Photorhabdus luminescens</name>
    <name type="common">Xenorhabdus luminescens</name>
    <dbReference type="NCBI Taxonomy" id="29488"/>
    <lineage>
        <taxon>Bacteria</taxon>
        <taxon>Pseudomonadati</taxon>
        <taxon>Pseudomonadota</taxon>
        <taxon>Gammaproteobacteria</taxon>
        <taxon>Enterobacterales</taxon>
        <taxon>Morganellaceae</taxon>
        <taxon>Photorhabdus</taxon>
    </lineage>
</organism>
<dbReference type="OrthoDB" id="6638315at2"/>
<dbReference type="RefSeq" id="WP_049582258.1">
    <property type="nucleotide sequence ID" value="NZ_CAWQXX010000034.1"/>
</dbReference>
<dbReference type="EMBL" id="FMWJ01000002">
    <property type="protein sequence ID" value="SCZ55605.1"/>
    <property type="molecule type" value="Genomic_DNA"/>
</dbReference>
<accession>A0A1G5Q152</accession>
<reference evidence="3" key="1">
    <citation type="submission" date="2016-10" db="EMBL/GenBank/DDBJ databases">
        <authorList>
            <person name="Varghese N."/>
            <person name="Submissions S."/>
        </authorList>
    </citation>
    <scope>NUCLEOTIDE SEQUENCE [LARGE SCALE GENOMIC DNA]</scope>
    <source>
        <strain evidence="3">ATCC 29999</strain>
    </source>
</reference>
<proteinExistence type="predicted"/>
<dbReference type="InterPro" id="IPR048987">
    <property type="entry name" value="PIN-TPR-GreABC"/>
</dbReference>
<dbReference type="AlphaFoldDB" id="A0A1G5Q152"/>
<evidence type="ECO:0000313" key="2">
    <source>
        <dbReference type="EMBL" id="SCZ55605.1"/>
    </source>
</evidence>
<feature type="domain" description="PIN" evidence="1">
    <location>
        <begin position="764"/>
        <end position="898"/>
    </location>
</feature>
<dbReference type="GeneID" id="45655280"/>
<gene>
    <name evidence="2" type="ORF">SAMN02982990_00777</name>
</gene>
<dbReference type="Proteomes" id="UP000183223">
    <property type="component" value="Unassembled WGS sequence"/>
</dbReference>
<evidence type="ECO:0000259" key="1">
    <source>
        <dbReference type="Pfam" id="PF20698"/>
    </source>
</evidence>